<reference evidence="9 10" key="1">
    <citation type="submission" date="2020-04" db="EMBL/GenBank/DDBJ databases">
        <authorList>
            <person name="Laetsch R D."/>
            <person name="Stevens L."/>
            <person name="Kumar S."/>
            <person name="Blaxter L. M."/>
        </authorList>
    </citation>
    <scope>NUCLEOTIDE SEQUENCE [LARGE SCALE GENOMIC DNA]</scope>
</reference>
<proteinExistence type="predicted"/>
<dbReference type="InterPro" id="IPR002058">
    <property type="entry name" value="PAP_assoc"/>
</dbReference>
<protein>
    <recommendedName>
        <fullName evidence="11">PAP-associated domain-containing protein</fullName>
    </recommendedName>
</protein>
<dbReference type="InterPro" id="IPR043519">
    <property type="entry name" value="NT_sf"/>
</dbReference>
<dbReference type="SUPFAM" id="SSF81631">
    <property type="entry name" value="PAP/OAS1 substrate-binding domain"/>
    <property type="match status" value="1"/>
</dbReference>
<dbReference type="GO" id="GO:0031123">
    <property type="term" value="P:RNA 3'-end processing"/>
    <property type="evidence" value="ECO:0007669"/>
    <property type="project" value="TreeGrafter"/>
</dbReference>
<evidence type="ECO:0000256" key="4">
    <source>
        <dbReference type="ARBA" id="ARBA00022723"/>
    </source>
</evidence>
<dbReference type="AlphaFoldDB" id="A0A8S1F946"/>
<evidence type="ECO:0000256" key="3">
    <source>
        <dbReference type="ARBA" id="ARBA00022679"/>
    </source>
</evidence>
<comment type="cofactor">
    <cofactor evidence="1">
        <name>Mn(2+)</name>
        <dbReference type="ChEBI" id="CHEBI:29035"/>
    </cofactor>
</comment>
<feature type="domain" description="PAP-associated" evidence="7">
    <location>
        <begin position="309"/>
        <end position="367"/>
    </location>
</feature>
<comment type="cofactor">
    <cofactor evidence="2">
        <name>Mg(2+)</name>
        <dbReference type="ChEBI" id="CHEBI:18420"/>
    </cofactor>
</comment>
<evidence type="ECO:0000313" key="10">
    <source>
        <dbReference type="Proteomes" id="UP000494206"/>
    </source>
</evidence>
<feature type="region of interest" description="Disordered" evidence="6">
    <location>
        <begin position="418"/>
        <end position="437"/>
    </location>
</feature>
<dbReference type="EMBL" id="CADEPM010000006">
    <property type="protein sequence ID" value="CAB3407440.1"/>
    <property type="molecule type" value="Genomic_DNA"/>
</dbReference>
<evidence type="ECO:0000256" key="1">
    <source>
        <dbReference type="ARBA" id="ARBA00001936"/>
    </source>
</evidence>
<keyword evidence="4" id="KW-0479">Metal-binding</keyword>
<dbReference type="PANTHER" id="PTHR12271">
    <property type="entry name" value="POLY A POLYMERASE CID PAP -RELATED"/>
    <property type="match status" value="1"/>
</dbReference>
<dbReference type="GO" id="GO:0050265">
    <property type="term" value="F:RNA uridylyltransferase activity"/>
    <property type="evidence" value="ECO:0007669"/>
    <property type="project" value="TreeGrafter"/>
</dbReference>
<dbReference type="Gene3D" id="1.10.1410.10">
    <property type="match status" value="1"/>
</dbReference>
<evidence type="ECO:0000256" key="5">
    <source>
        <dbReference type="ARBA" id="ARBA00022842"/>
    </source>
</evidence>
<keyword evidence="3" id="KW-0808">Transferase</keyword>
<keyword evidence="10" id="KW-1185">Reference proteome</keyword>
<evidence type="ECO:0000256" key="6">
    <source>
        <dbReference type="SAM" id="MobiDB-lite"/>
    </source>
</evidence>
<dbReference type="PANTHER" id="PTHR12271:SF128">
    <property type="entry name" value="PAP-ASSOCIATED DOMAIN-CONTAINING PROTEIN"/>
    <property type="match status" value="1"/>
</dbReference>
<organism evidence="9 10">
    <name type="scientific">Caenorhabditis bovis</name>
    <dbReference type="NCBI Taxonomy" id="2654633"/>
    <lineage>
        <taxon>Eukaryota</taxon>
        <taxon>Metazoa</taxon>
        <taxon>Ecdysozoa</taxon>
        <taxon>Nematoda</taxon>
        <taxon>Chromadorea</taxon>
        <taxon>Rhabditida</taxon>
        <taxon>Rhabditina</taxon>
        <taxon>Rhabditomorpha</taxon>
        <taxon>Rhabditoidea</taxon>
        <taxon>Rhabditidae</taxon>
        <taxon>Peloderinae</taxon>
        <taxon>Caenorhabditis</taxon>
    </lineage>
</organism>
<dbReference type="SUPFAM" id="SSF81301">
    <property type="entry name" value="Nucleotidyltransferase"/>
    <property type="match status" value="1"/>
</dbReference>
<evidence type="ECO:0000259" key="8">
    <source>
        <dbReference type="Pfam" id="PF22600"/>
    </source>
</evidence>
<sequence length="437" mass="50551">MSNEDDAEELVDFDQAAYHVYFNSEPYNRYITKWGSRAEYSYAFDSLSSEMHQYWNEIKQPESERLKKLQFCKDLKEAIKRNCPTWNFDVVPTGSSVTGLAAKNSDLDITIHIPQATMAFVERHEPIDVRAKEKHAINVASFSILRIVRRILENDEQIKNKIMRSRDQNYIQLVPASIQILSLVTADGIECDIGVVIEDFLSSLHNSFLLNHFNRIEPRFAPLCAIIKLWADKTEVRKPKEGGFNSYAIVLLIIHFLQCGTYPPILPHLPKVYEKDEFFAQNEHTFPACVDFSKPLPRALPEVTKNASNIAQLFLQFLNYYVDFNFHKNYISLPTGKVQNRKELDPEKARLHHQKSVYIEDPYDNHNPGRTVRNLAAIREAFRSTLALFEPVDDVFTCPTLEQLLNCQIARGELIYDNDDNSDDEEVDNFDFDDPVY</sequence>
<accession>A0A8S1F946</accession>
<gene>
    <name evidence="9" type="ORF">CBOVIS_LOCUS9371</name>
</gene>
<feature type="domain" description="Poly(A) RNA polymerase mitochondrial-like central palm" evidence="8">
    <location>
        <begin position="47"/>
        <end position="212"/>
    </location>
</feature>
<evidence type="ECO:0000313" key="9">
    <source>
        <dbReference type="EMBL" id="CAB3407440.1"/>
    </source>
</evidence>
<name>A0A8S1F946_9PELO</name>
<evidence type="ECO:0000256" key="2">
    <source>
        <dbReference type="ARBA" id="ARBA00001946"/>
    </source>
</evidence>
<dbReference type="Pfam" id="PF03828">
    <property type="entry name" value="PAP_assoc"/>
    <property type="match status" value="1"/>
</dbReference>
<evidence type="ECO:0008006" key="11">
    <source>
        <dbReference type="Google" id="ProtNLM"/>
    </source>
</evidence>
<keyword evidence="5" id="KW-0460">Magnesium</keyword>
<comment type="caution">
    <text evidence="9">The sequence shown here is derived from an EMBL/GenBank/DDBJ whole genome shotgun (WGS) entry which is preliminary data.</text>
</comment>
<dbReference type="Pfam" id="PF22600">
    <property type="entry name" value="MTPAP-like_central"/>
    <property type="match status" value="1"/>
</dbReference>
<dbReference type="Proteomes" id="UP000494206">
    <property type="component" value="Unassembled WGS sequence"/>
</dbReference>
<dbReference type="GO" id="GO:0046872">
    <property type="term" value="F:metal ion binding"/>
    <property type="evidence" value="ECO:0007669"/>
    <property type="project" value="UniProtKB-KW"/>
</dbReference>
<dbReference type="Gene3D" id="3.30.460.10">
    <property type="entry name" value="Beta Polymerase, domain 2"/>
    <property type="match status" value="1"/>
</dbReference>
<dbReference type="OrthoDB" id="2274644at2759"/>
<evidence type="ECO:0000259" key="7">
    <source>
        <dbReference type="Pfam" id="PF03828"/>
    </source>
</evidence>
<dbReference type="GO" id="GO:1990817">
    <property type="term" value="F:poly(A) RNA polymerase activity"/>
    <property type="evidence" value="ECO:0007669"/>
    <property type="project" value="UniProtKB-ARBA"/>
</dbReference>
<dbReference type="InterPro" id="IPR054708">
    <property type="entry name" value="MTPAP-like_central"/>
</dbReference>